<organism evidence="2 3">
    <name type="scientific">Gimesia algae</name>
    <dbReference type="NCBI Taxonomy" id="2527971"/>
    <lineage>
        <taxon>Bacteria</taxon>
        <taxon>Pseudomonadati</taxon>
        <taxon>Planctomycetota</taxon>
        <taxon>Planctomycetia</taxon>
        <taxon>Planctomycetales</taxon>
        <taxon>Planctomycetaceae</taxon>
        <taxon>Gimesia</taxon>
    </lineage>
</organism>
<reference evidence="2 3" key="1">
    <citation type="submission" date="2019-02" db="EMBL/GenBank/DDBJ databases">
        <title>Deep-cultivation of Planctomycetes and their phenomic and genomic characterization uncovers novel biology.</title>
        <authorList>
            <person name="Wiegand S."/>
            <person name="Jogler M."/>
            <person name="Boedeker C."/>
            <person name="Pinto D."/>
            <person name="Vollmers J."/>
            <person name="Rivas-Marin E."/>
            <person name="Kohn T."/>
            <person name="Peeters S.H."/>
            <person name="Heuer A."/>
            <person name="Rast P."/>
            <person name="Oberbeckmann S."/>
            <person name="Bunk B."/>
            <person name="Jeske O."/>
            <person name="Meyerdierks A."/>
            <person name="Storesund J.E."/>
            <person name="Kallscheuer N."/>
            <person name="Luecker S."/>
            <person name="Lage O.M."/>
            <person name="Pohl T."/>
            <person name="Merkel B.J."/>
            <person name="Hornburger P."/>
            <person name="Mueller R.-W."/>
            <person name="Bruemmer F."/>
            <person name="Labrenz M."/>
            <person name="Spormann A.M."/>
            <person name="Op den Camp H."/>
            <person name="Overmann J."/>
            <person name="Amann R."/>
            <person name="Jetten M.S.M."/>
            <person name="Mascher T."/>
            <person name="Medema M.H."/>
            <person name="Devos D.P."/>
            <person name="Kaster A.-K."/>
            <person name="Ovreas L."/>
            <person name="Rohde M."/>
            <person name="Galperin M.Y."/>
            <person name="Jogler C."/>
        </authorList>
    </citation>
    <scope>NUCLEOTIDE SEQUENCE [LARGE SCALE GENOMIC DNA]</scope>
    <source>
        <strain evidence="2 3">Pan161</strain>
    </source>
</reference>
<accession>A0A517VEF9</accession>
<evidence type="ECO:0000256" key="1">
    <source>
        <dbReference type="SAM" id="Phobius"/>
    </source>
</evidence>
<name>A0A517VEF9_9PLAN</name>
<keyword evidence="3" id="KW-1185">Reference proteome</keyword>
<keyword evidence="1" id="KW-0812">Transmembrane</keyword>
<feature type="transmembrane region" description="Helical" evidence="1">
    <location>
        <begin position="20"/>
        <end position="40"/>
    </location>
</feature>
<dbReference type="RefSeq" id="WP_197995301.1">
    <property type="nucleotide sequence ID" value="NZ_CP036343.1"/>
</dbReference>
<dbReference type="KEGG" id="gax:Pan161_30430"/>
<protein>
    <submittedName>
        <fullName evidence="2">Uncharacterized protein</fullName>
    </submittedName>
</protein>
<evidence type="ECO:0000313" key="2">
    <source>
        <dbReference type="EMBL" id="QDT91386.1"/>
    </source>
</evidence>
<dbReference type="Proteomes" id="UP000316855">
    <property type="component" value="Chromosome"/>
</dbReference>
<gene>
    <name evidence="2" type="ORF">Pan161_30430</name>
</gene>
<proteinExistence type="predicted"/>
<keyword evidence="1" id="KW-0472">Membrane</keyword>
<sequence length="46" mass="5345">MELWIDGWMDYLLNAWQNATATDYLLLMTCVIVIGGIFNIHRSSVR</sequence>
<evidence type="ECO:0000313" key="3">
    <source>
        <dbReference type="Proteomes" id="UP000316855"/>
    </source>
</evidence>
<dbReference type="AlphaFoldDB" id="A0A517VEF9"/>
<dbReference type="EMBL" id="CP036343">
    <property type="protein sequence ID" value="QDT91386.1"/>
    <property type="molecule type" value="Genomic_DNA"/>
</dbReference>
<keyword evidence="1" id="KW-1133">Transmembrane helix</keyword>